<reference evidence="2" key="2">
    <citation type="submission" date="2020-05" db="UniProtKB">
        <authorList>
            <consortium name="EnsemblMetazoa"/>
        </authorList>
    </citation>
    <scope>IDENTIFICATION</scope>
    <source>
        <strain evidence="2">MINIMUS1</strain>
    </source>
</reference>
<name>A0A182WQE0_9DIPT</name>
<dbReference type="Proteomes" id="UP000075920">
    <property type="component" value="Unassembled WGS sequence"/>
</dbReference>
<reference evidence="3" key="1">
    <citation type="submission" date="2013-03" db="EMBL/GenBank/DDBJ databases">
        <title>The Genome Sequence of Anopheles minimus MINIMUS1.</title>
        <authorList>
            <consortium name="The Broad Institute Genomics Platform"/>
            <person name="Neafsey D.E."/>
            <person name="Walton C."/>
            <person name="Walker B."/>
            <person name="Young S.K."/>
            <person name="Zeng Q."/>
            <person name="Gargeya S."/>
            <person name="Fitzgerald M."/>
            <person name="Haas B."/>
            <person name="Abouelleil A."/>
            <person name="Allen A.W."/>
            <person name="Alvarado L."/>
            <person name="Arachchi H.M."/>
            <person name="Berlin A.M."/>
            <person name="Chapman S.B."/>
            <person name="Gainer-Dewar J."/>
            <person name="Goldberg J."/>
            <person name="Griggs A."/>
            <person name="Gujja S."/>
            <person name="Hansen M."/>
            <person name="Howarth C."/>
            <person name="Imamovic A."/>
            <person name="Ireland A."/>
            <person name="Larimer J."/>
            <person name="McCowan C."/>
            <person name="Murphy C."/>
            <person name="Pearson M."/>
            <person name="Poon T.W."/>
            <person name="Priest M."/>
            <person name="Roberts A."/>
            <person name="Saif S."/>
            <person name="Shea T."/>
            <person name="Sisk P."/>
            <person name="Sykes S."/>
            <person name="Wortman J."/>
            <person name="Nusbaum C."/>
            <person name="Birren B."/>
        </authorList>
    </citation>
    <scope>NUCLEOTIDE SEQUENCE [LARGE SCALE GENOMIC DNA]</scope>
    <source>
        <strain evidence="3">MINIMUS1</strain>
    </source>
</reference>
<dbReference type="VEuPathDB" id="VectorBase:AMIN014865"/>
<accession>A0A182WQE0</accession>
<keyword evidence="1" id="KW-0472">Membrane</keyword>
<protein>
    <submittedName>
        <fullName evidence="2">Uncharacterized protein</fullName>
    </submittedName>
</protein>
<dbReference type="AlphaFoldDB" id="A0A182WQE0"/>
<evidence type="ECO:0000256" key="1">
    <source>
        <dbReference type="SAM" id="Phobius"/>
    </source>
</evidence>
<evidence type="ECO:0000313" key="3">
    <source>
        <dbReference type="Proteomes" id="UP000075920"/>
    </source>
</evidence>
<keyword evidence="1" id="KW-1133">Transmembrane helix</keyword>
<keyword evidence="3" id="KW-1185">Reference proteome</keyword>
<feature type="transmembrane region" description="Helical" evidence="1">
    <location>
        <begin position="77"/>
        <end position="96"/>
    </location>
</feature>
<keyword evidence="1" id="KW-0812">Transmembrane</keyword>
<dbReference type="EnsemblMetazoa" id="AMIN014865-RA">
    <property type="protein sequence ID" value="AMIN014865-PA"/>
    <property type="gene ID" value="AMIN014865"/>
</dbReference>
<organism evidence="2 3">
    <name type="scientific">Anopheles minimus</name>
    <dbReference type="NCBI Taxonomy" id="112268"/>
    <lineage>
        <taxon>Eukaryota</taxon>
        <taxon>Metazoa</taxon>
        <taxon>Ecdysozoa</taxon>
        <taxon>Arthropoda</taxon>
        <taxon>Hexapoda</taxon>
        <taxon>Insecta</taxon>
        <taxon>Pterygota</taxon>
        <taxon>Neoptera</taxon>
        <taxon>Endopterygota</taxon>
        <taxon>Diptera</taxon>
        <taxon>Nematocera</taxon>
        <taxon>Culicoidea</taxon>
        <taxon>Culicidae</taxon>
        <taxon>Anophelinae</taxon>
        <taxon>Anopheles</taxon>
    </lineage>
</organism>
<proteinExistence type="predicted"/>
<sequence length="97" mass="11164">MLGATNIGVDVQASKRETVVVSWSHYYWPSNIAHVQACNTRVSALALCLLFATQQKVIHTGRRNQAMGENRKNMKKFLSKYTMMIMIMMMMIMMMMI</sequence>
<evidence type="ECO:0000313" key="2">
    <source>
        <dbReference type="EnsemblMetazoa" id="AMIN014865-PA"/>
    </source>
</evidence>